<name>A0A5N6AKU2_9ACTN</name>
<dbReference type="SUPFAM" id="SSF54427">
    <property type="entry name" value="NTF2-like"/>
    <property type="match status" value="1"/>
</dbReference>
<dbReference type="InterPro" id="IPR037401">
    <property type="entry name" value="SnoaL-like"/>
</dbReference>
<accession>A0A5N6AKU2</accession>
<evidence type="ECO:0000256" key="1">
    <source>
        <dbReference type="SAM" id="MobiDB-lite"/>
    </source>
</evidence>
<dbReference type="InterPro" id="IPR032710">
    <property type="entry name" value="NTF2-like_dom_sf"/>
</dbReference>
<feature type="domain" description="SnoaL-like" evidence="2">
    <location>
        <begin position="24"/>
        <end position="119"/>
    </location>
</feature>
<protein>
    <recommendedName>
        <fullName evidence="2">SnoaL-like domain-containing protein</fullName>
    </recommendedName>
</protein>
<dbReference type="Proteomes" id="UP000314251">
    <property type="component" value="Unassembled WGS sequence"/>
</dbReference>
<dbReference type="Pfam" id="PF12680">
    <property type="entry name" value="SnoaL_2"/>
    <property type="match status" value="1"/>
</dbReference>
<dbReference type="AlphaFoldDB" id="A0A5N6AKU2"/>
<organism evidence="3 4">
    <name type="scientific">Streptomyces mimosae</name>
    <dbReference type="NCBI Taxonomy" id="2586635"/>
    <lineage>
        <taxon>Bacteria</taxon>
        <taxon>Bacillati</taxon>
        <taxon>Actinomycetota</taxon>
        <taxon>Actinomycetes</taxon>
        <taxon>Kitasatosporales</taxon>
        <taxon>Streptomycetaceae</taxon>
        <taxon>Streptomyces</taxon>
    </lineage>
</organism>
<evidence type="ECO:0000313" key="3">
    <source>
        <dbReference type="EMBL" id="KAB8168835.1"/>
    </source>
</evidence>
<sequence length="141" mass="15425">MSEPRTDENTAQENNTARENRAVVERALAGLVTTGDVGALAPLLRDDFAHHRPEAPARTKDEWLAGVGALPLATLRVEITHVVAEGDLVVMHSRRWLDGGGPGILGVDIWRLEDGVIVEGWEVIEPVADAAAHWEWWRPAS</sequence>
<feature type="region of interest" description="Disordered" evidence="1">
    <location>
        <begin position="1"/>
        <end position="20"/>
    </location>
</feature>
<comment type="caution">
    <text evidence="3">The sequence shown here is derived from an EMBL/GenBank/DDBJ whole genome shotgun (WGS) entry which is preliminary data.</text>
</comment>
<keyword evidence="4" id="KW-1185">Reference proteome</keyword>
<evidence type="ECO:0000259" key="2">
    <source>
        <dbReference type="Pfam" id="PF12680"/>
    </source>
</evidence>
<dbReference type="Gene3D" id="3.10.450.50">
    <property type="match status" value="1"/>
</dbReference>
<evidence type="ECO:0000313" key="4">
    <source>
        <dbReference type="Proteomes" id="UP000314251"/>
    </source>
</evidence>
<gene>
    <name evidence="3" type="ORF">FH607_006340</name>
</gene>
<reference evidence="3" key="1">
    <citation type="submission" date="2019-10" db="EMBL/GenBank/DDBJ databases">
        <title>Nonomuraea sp. nov., isolated from Phyllanthus amarus.</title>
        <authorList>
            <person name="Klykleung N."/>
            <person name="Tanasupawat S."/>
        </authorList>
    </citation>
    <scope>NUCLEOTIDE SEQUENCE [LARGE SCALE GENOMIC DNA]</scope>
    <source>
        <strain evidence="3">3MP-10</strain>
    </source>
</reference>
<dbReference type="OrthoDB" id="129343at2"/>
<dbReference type="RefSeq" id="WP_139666608.1">
    <property type="nucleotide sequence ID" value="NZ_VDLY02000003.1"/>
</dbReference>
<dbReference type="EMBL" id="VDLY02000003">
    <property type="protein sequence ID" value="KAB8168835.1"/>
    <property type="molecule type" value="Genomic_DNA"/>
</dbReference>
<proteinExistence type="predicted"/>